<dbReference type="OrthoDB" id="4850at2759"/>
<keyword evidence="3" id="KW-1185">Reference proteome</keyword>
<reference evidence="3" key="1">
    <citation type="journal article" date="2013" name="Proc. Natl. Acad. Sci. U.S.A.">
        <title>Genome structure and metabolic features in the red seaweed Chondrus crispus shed light on evolution of the Archaeplastida.</title>
        <authorList>
            <person name="Collen J."/>
            <person name="Porcel B."/>
            <person name="Carre W."/>
            <person name="Ball S.G."/>
            <person name="Chaparro C."/>
            <person name="Tonon T."/>
            <person name="Barbeyron T."/>
            <person name="Michel G."/>
            <person name="Noel B."/>
            <person name="Valentin K."/>
            <person name="Elias M."/>
            <person name="Artiguenave F."/>
            <person name="Arun A."/>
            <person name="Aury J.M."/>
            <person name="Barbosa-Neto J.F."/>
            <person name="Bothwell J.H."/>
            <person name="Bouget F.Y."/>
            <person name="Brillet L."/>
            <person name="Cabello-Hurtado F."/>
            <person name="Capella-Gutierrez S."/>
            <person name="Charrier B."/>
            <person name="Cladiere L."/>
            <person name="Cock J.M."/>
            <person name="Coelho S.M."/>
            <person name="Colleoni C."/>
            <person name="Czjzek M."/>
            <person name="Da Silva C."/>
            <person name="Delage L."/>
            <person name="Denoeud F."/>
            <person name="Deschamps P."/>
            <person name="Dittami S.M."/>
            <person name="Gabaldon T."/>
            <person name="Gachon C.M."/>
            <person name="Groisillier A."/>
            <person name="Herve C."/>
            <person name="Jabbari K."/>
            <person name="Katinka M."/>
            <person name="Kloareg B."/>
            <person name="Kowalczyk N."/>
            <person name="Labadie K."/>
            <person name="Leblanc C."/>
            <person name="Lopez P.J."/>
            <person name="McLachlan D.H."/>
            <person name="Meslet-Cladiere L."/>
            <person name="Moustafa A."/>
            <person name="Nehr Z."/>
            <person name="Nyvall Collen P."/>
            <person name="Panaud O."/>
            <person name="Partensky F."/>
            <person name="Poulain J."/>
            <person name="Rensing S.A."/>
            <person name="Rousvoal S."/>
            <person name="Samson G."/>
            <person name="Symeonidi A."/>
            <person name="Weissenbach J."/>
            <person name="Zambounis A."/>
            <person name="Wincker P."/>
            <person name="Boyen C."/>
        </authorList>
    </citation>
    <scope>NUCLEOTIDE SEQUENCE [LARGE SCALE GENOMIC DNA]</scope>
    <source>
        <strain evidence="3">cv. Stackhouse</strain>
    </source>
</reference>
<feature type="region of interest" description="Disordered" evidence="1">
    <location>
        <begin position="210"/>
        <end position="249"/>
    </location>
</feature>
<feature type="compositionally biased region" description="Basic and acidic residues" evidence="1">
    <location>
        <begin position="210"/>
        <end position="220"/>
    </location>
</feature>
<dbReference type="RefSeq" id="XP_005710692.1">
    <property type="nucleotide sequence ID" value="XM_005710635.1"/>
</dbReference>
<name>R7QRM4_CHOCR</name>
<dbReference type="STRING" id="2769.R7QRM4"/>
<gene>
    <name evidence="2" type="ORF">CHC_T00007177001</name>
</gene>
<dbReference type="GeneID" id="17318421"/>
<protein>
    <submittedName>
        <fullName evidence="2">Uncharacterized protein</fullName>
    </submittedName>
</protein>
<dbReference type="EMBL" id="HG002168">
    <property type="protein sequence ID" value="CDF40398.1"/>
    <property type="molecule type" value="Genomic_DNA"/>
</dbReference>
<proteinExistence type="predicted"/>
<accession>R7QRM4</accession>
<dbReference type="Gramene" id="CDF40398">
    <property type="protein sequence ID" value="CDF40398"/>
    <property type="gene ID" value="CHC_T00007177001"/>
</dbReference>
<evidence type="ECO:0000313" key="2">
    <source>
        <dbReference type="EMBL" id="CDF40398.1"/>
    </source>
</evidence>
<dbReference type="PANTHER" id="PTHR37948:SF1">
    <property type="entry name" value="BLL5189 PROTEIN"/>
    <property type="match status" value="1"/>
</dbReference>
<dbReference type="Proteomes" id="UP000012073">
    <property type="component" value="Unassembled WGS sequence"/>
</dbReference>
<dbReference type="AlphaFoldDB" id="R7QRM4"/>
<dbReference type="KEGG" id="ccp:CHC_T00007177001"/>
<evidence type="ECO:0000313" key="3">
    <source>
        <dbReference type="Proteomes" id="UP000012073"/>
    </source>
</evidence>
<dbReference type="PhylomeDB" id="R7QRM4"/>
<organism evidence="2 3">
    <name type="scientific">Chondrus crispus</name>
    <name type="common">Carrageen Irish moss</name>
    <name type="synonym">Polymorpha crispa</name>
    <dbReference type="NCBI Taxonomy" id="2769"/>
    <lineage>
        <taxon>Eukaryota</taxon>
        <taxon>Rhodophyta</taxon>
        <taxon>Florideophyceae</taxon>
        <taxon>Rhodymeniophycidae</taxon>
        <taxon>Gigartinales</taxon>
        <taxon>Gigartinaceae</taxon>
        <taxon>Chondrus</taxon>
    </lineage>
</organism>
<feature type="compositionally biased region" description="Basic and acidic residues" evidence="1">
    <location>
        <begin position="230"/>
        <end position="240"/>
    </location>
</feature>
<sequence>MCKETTEPPMKRQRNRDYHAADYPDFTPNVSPKEMFQAGIFGGTYFRDIKIGSKWYRNAWKEFEPHGWFSGLDIAKNIACRDPVLSRNRYKAKCGQSLEQWLEKGWIKTDYDSHGWVHWYCRFFLGRRCEDDVRQISRWKACAGNKGRWKRNLIAKCVKAGKSFDDETVSPTVRQLLLHWGYQLTEPHFNEYKSLLEKGHKTSFIPQHEMRHVVKNKDTGDQTATPQAQDGRKEQNEARQERRRKRARN</sequence>
<dbReference type="PANTHER" id="PTHR37948">
    <property type="entry name" value="ZGC:113208"/>
    <property type="match status" value="1"/>
</dbReference>
<dbReference type="OMA" id="EHDARGW"/>
<evidence type="ECO:0000256" key="1">
    <source>
        <dbReference type="SAM" id="MobiDB-lite"/>
    </source>
</evidence>